<comment type="caution">
    <text evidence="2">The sequence shown here is derived from an EMBL/GenBank/DDBJ whole genome shotgun (WGS) entry which is preliminary data.</text>
</comment>
<feature type="transmembrane region" description="Helical" evidence="1">
    <location>
        <begin position="96"/>
        <end position="121"/>
    </location>
</feature>
<evidence type="ECO:0000313" key="3">
    <source>
        <dbReference type="Proteomes" id="UP000178869"/>
    </source>
</evidence>
<feature type="transmembrane region" description="Helical" evidence="1">
    <location>
        <begin position="128"/>
        <end position="154"/>
    </location>
</feature>
<dbReference type="InterPro" id="IPR009577">
    <property type="entry name" value="Sm_multidrug_ex"/>
</dbReference>
<feature type="transmembrane region" description="Helical" evidence="1">
    <location>
        <begin position="12"/>
        <end position="35"/>
    </location>
</feature>
<feature type="transmembrane region" description="Helical" evidence="1">
    <location>
        <begin position="42"/>
        <end position="62"/>
    </location>
</feature>
<keyword evidence="1" id="KW-0812">Transmembrane</keyword>
<organism evidence="2 3">
    <name type="scientific">Candidatus Terrybacteria bacterium RIFCSPHIGHO2_01_FULL_43_35</name>
    <dbReference type="NCBI Taxonomy" id="1802361"/>
    <lineage>
        <taxon>Bacteria</taxon>
        <taxon>Candidatus Terryibacteriota</taxon>
    </lineage>
</organism>
<keyword evidence="1" id="KW-0472">Membrane</keyword>
<proteinExistence type="predicted"/>
<dbReference type="Pfam" id="PF06695">
    <property type="entry name" value="Sm_multidrug_ex"/>
    <property type="match status" value="1"/>
</dbReference>
<gene>
    <name evidence="2" type="ORF">A2828_03905</name>
</gene>
<reference evidence="2 3" key="1">
    <citation type="journal article" date="2016" name="Nat. Commun.">
        <title>Thousands of microbial genomes shed light on interconnected biogeochemical processes in an aquifer system.</title>
        <authorList>
            <person name="Anantharaman K."/>
            <person name="Brown C.T."/>
            <person name="Hug L.A."/>
            <person name="Sharon I."/>
            <person name="Castelle C.J."/>
            <person name="Probst A.J."/>
            <person name="Thomas B.C."/>
            <person name="Singh A."/>
            <person name="Wilkins M.J."/>
            <person name="Karaoz U."/>
            <person name="Brodie E.L."/>
            <person name="Williams K.H."/>
            <person name="Hubbard S.S."/>
            <person name="Banfield J.F."/>
        </authorList>
    </citation>
    <scope>NUCLEOTIDE SEQUENCE [LARGE SCALE GENOMIC DNA]</scope>
</reference>
<evidence type="ECO:0000256" key="1">
    <source>
        <dbReference type="SAM" id="Phobius"/>
    </source>
</evidence>
<evidence type="ECO:0008006" key="4">
    <source>
        <dbReference type="Google" id="ProtNLM"/>
    </source>
</evidence>
<dbReference type="Proteomes" id="UP000178869">
    <property type="component" value="Unassembled WGS sequence"/>
</dbReference>
<dbReference type="EMBL" id="MHSR01000008">
    <property type="protein sequence ID" value="OHA47085.1"/>
    <property type="molecule type" value="Genomic_DNA"/>
</dbReference>
<keyword evidence="1" id="KW-1133">Transmembrane helix</keyword>
<name>A0A1G2PFG9_9BACT</name>
<sequence>MDIGFETILKVFVPFVVMMPFVEMPWGVPFALIIAKLELLPAAVLLLGGHFTLILILSHVLYKHGLDFAEKHILAKKIISRAQKINLERFKGIPELGVIAIMAFPLPVTGAWFAIPAAFMLNIKKRRAIAVAMLGSVMAMTQGLLIWTGIYKIILPWLTQKIL</sequence>
<accession>A0A1G2PFG9</accession>
<dbReference type="AlphaFoldDB" id="A0A1G2PFG9"/>
<evidence type="ECO:0000313" key="2">
    <source>
        <dbReference type="EMBL" id="OHA47085.1"/>
    </source>
</evidence>
<protein>
    <recommendedName>
        <fullName evidence="4">Small multi-drug export protein</fullName>
    </recommendedName>
</protein>